<dbReference type="Pfam" id="PF13584">
    <property type="entry name" value="BatD"/>
    <property type="match status" value="1"/>
</dbReference>
<evidence type="ECO:0000259" key="4">
    <source>
        <dbReference type="Pfam" id="PF25607"/>
    </source>
</evidence>
<comment type="caution">
    <text evidence="5">The sequence shown here is derived from an EMBL/GenBank/DDBJ whole genome shotgun (WGS) entry which is preliminary data.</text>
</comment>
<dbReference type="Proteomes" id="UP000253782">
    <property type="component" value="Unassembled WGS sequence"/>
</dbReference>
<organism evidence="5 6">
    <name type="scientific">Dyella tabacisoli</name>
    <dbReference type="NCBI Taxonomy" id="2282381"/>
    <lineage>
        <taxon>Bacteria</taxon>
        <taxon>Pseudomonadati</taxon>
        <taxon>Pseudomonadota</taxon>
        <taxon>Gammaproteobacteria</taxon>
        <taxon>Lysobacterales</taxon>
        <taxon>Rhodanobacteraceae</taxon>
        <taxon>Dyella</taxon>
    </lineage>
</organism>
<evidence type="ECO:0000313" key="5">
    <source>
        <dbReference type="EMBL" id="RDD81947.1"/>
    </source>
</evidence>
<keyword evidence="3" id="KW-0732">Signal</keyword>
<reference evidence="5 6" key="1">
    <citation type="submission" date="2018-07" db="EMBL/GenBank/DDBJ databases">
        <title>Dyella tabacisoli L4-6T, whole genome shotgun sequence.</title>
        <authorList>
            <person name="Zhou X.-K."/>
            <person name="Li W.-J."/>
            <person name="Duan Y.-Q."/>
        </authorList>
    </citation>
    <scope>NUCLEOTIDE SEQUENCE [LARGE SCALE GENOMIC DNA]</scope>
    <source>
        <strain evidence="5 6">L4-6</strain>
    </source>
</reference>
<evidence type="ECO:0000256" key="2">
    <source>
        <dbReference type="SAM" id="Phobius"/>
    </source>
</evidence>
<feature type="signal peptide" evidence="3">
    <location>
        <begin position="1"/>
        <end position="22"/>
    </location>
</feature>
<sequence>MWRRVFTVVLMLLLLSPLAATAVEVQATLDRSRVSLGETVTLNLRLQGGGSANRPDLSALAQDFIVLGSSSSSSLRIVNGSSTAELTYGVALRPKRVGMLQIPSLNFAGGITQPLQLEVVAVGARGADSKGPDSKGSDSKGPEDAFMEASVDPASGYVGQQLQYIVRMYFAVNLNGGSLIEPKLDGVGLSRVGDEVDYQTERNGRRYSVVEQHYALIPQKPGHLEIPPMLFQGEAMDMSNPDAFFGNPKPISVASSPVSIEVRSIPAAASGITWLPAHQLHLALEGLPAGGELRVGEPLNLSMNLEATGLPYEALPPLSLPTLDGATVYPGKKLTGTRQEAPWLVGRYQQSFAVVPNRPGTLTIPEITLTWWNVQTDRAEVARLPARSFTVLPAAGAAVQAPPGADHTATVPTTPMTAPNTWPWRGIAFGSLALWLLSLLGWLGWRRRRALAEVVAVDVAQTPRRLRATFLAAARGDDSAAQARSLLAWARAERPALQNLGELAAALGSEPQQAAIAALQRKHYAGSTESGVGERLATAFRDGFVWRDVGAAATSLLPPLYPFSTTKP</sequence>
<proteinExistence type="predicted"/>
<dbReference type="InterPro" id="IPR025738">
    <property type="entry name" value="BatD"/>
</dbReference>
<evidence type="ECO:0000256" key="1">
    <source>
        <dbReference type="SAM" id="MobiDB-lite"/>
    </source>
</evidence>
<name>A0A369UN93_9GAMM</name>
<keyword evidence="2" id="KW-0472">Membrane</keyword>
<keyword evidence="2" id="KW-0812">Transmembrane</keyword>
<gene>
    <name evidence="5" type="ORF">DVJ77_09140</name>
</gene>
<dbReference type="OrthoDB" id="5293418at2"/>
<dbReference type="PANTHER" id="PTHR40940">
    <property type="entry name" value="PROTEIN BATD-RELATED"/>
    <property type="match status" value="1"/>
</dbReference>
<dbReference type="Pfam" id="PF25607">
    <property type="entry name" value="DUF7939"/>
    <property type="match status" value="1"/>
</dbReference>
<accession>A0A369UN93</accession>
<dbReference type="InterPro" id="IPR057699">
    <property type="entry name" value="DUF7939"/>
</dbReference>
<keyword evidence="6" id="KW-1185">Reference proteome</keyword>
<feature type="chain" id="PRO_5016720319" evidence="3">
    <location>
        <begin position="23"/>
        <end position="568"/>
    </location>
</feature>
<evidence type="ECO:0000256" key="3">
    <source>
        <dbReference type="SAM" id="SignalP"/>
    </source>
</evidence>
<keyword evidence="2" id="KW-1133">Transmembrane helix</keyword>
<feature type="region of interest" description="Disordered" evidence="1">
    <location>
        <begin position="126"/>
        <end position="146"/>
    </location>
</feature>
<dbReference type="PANTHER" id="PTHR40940:SF1">
    <property type="entry name" value="PROTEIN BATD"/>
    <property type="match status" value="1"/>
</dbReference>
<evidence type="ECO:0000313" key="6">
    <source>
        <dbReference type="Proteomes" id="UP000253782"/>
    </source>
</evidence>
<feature type="compositionally biased region" description="Basic and acidic residues" evidence="1">
    <location>
        <begin position="127"/>
        <end position="143"/>
    </location>
</feature>
<feature type="transmembrane region" description="Helical" evidence="2">
    <location>
        <begin position="422"/>
        <end position="443"/>
    </location>
</feature>
<dbReference type="EMBL" id="QQAH01000008">
    <property type="protein sequence ID" value="RDD81947.1"/>
    <property type="molecule type" value="Genomic_DNA"/>
</dbReference>
<dbReference type="RefSeq" id="WP_114845163.1">
    <property type="nucleotide sequence ID" value="NZ_JBHSPE010000008.1"/>
</dbReference>
<feature type="domain" description="DUF7939" evidence="4">
    <location>
        <begin position="465"/>
        <end position="541"/>
    </location>
</feature>
<protein>
    <submittedName>
        <fullName evidence="5">Protein BatD</fullName>
    </submittedName>
</protein>
<dbReference type="AlphaFoldDB" id="A0A369UN93"/>